<dbReference type="Pfam" id="PF04932">
    <property type="entry name" value="Wzy_C"/>
    <property type="match status" value="1"/>
</dbReference>
<feature type="transmembrane region" description="Helical" evidence="5">
    <location>
        <begin position="343"/>
        <end position="362"/>
    </location>
</feature>
<gene>
    <name evidence="7" type="ORF">GAO09_20960</name>
</gene>
<feature type="transmembrane region" description="Helical" evidence="5">
    <location>
        <begin position="85"/>
        <end position="102"/>
    </location>
</feature>
<dbReference type="EMBL" id="WIXI01000048">
    <property type="protein sequence ID" value="MQY48508.1"/>
    <property type="molecule type" value="Genomic_DNA"/>
</dbReference>
<feature type="transmembrane region" description="Helical" evidence="5">
    <location>
        <begin position="382"/>
        <end position="401"/>
    </location>
</feature>
<keyword evidence="4 5" id="KW-0472">Membrane</keyword>
<comment type="caution">
    <text evidence="7">The sequence shown here is derived from an EMBL/GenBank/DDBJ whole genome shotgun (WGS) entry which is preliminary data.</text>
</comment>
<evidence type="ECO:0000256" key="4">
    <source>
        <dbReference type="ARBA" id="ARBA00023136"/>
    </source>
</evidence>
<feature type="transmembrane region" description="Helical" evidence="5">
    <location>
        <begin position="181"/>
        <end position="200"/>
    </location>
</feature>
<dbReference type="InterPro" id="IPR051533">
    <property type="entry name" value="WaaL-like"/>
</dbReference>
<dbReference type="PANTHER" id="PTHR37422:SF21">
    <property type="entry name" value="EXOQ-LIKE PROTEIN"/>
    <property type="match status" value="1"/>
</dbReference>
<evidence type="ECO:0000256" key="2">
    <source>
        <dbReference type="ARBA" id="ARBA00022692"/>
    </source>
</evidence>
<dbReference type="RefSeq" id="WP_153357021.1">
    <property type="nucleotide sequence ID" value="NZ_JAYKOO010000002.1"/>
</dbReference>
<dbReference type="Proteomes" id="UP000435138">
    <property type="component" value="Unassembled WGS sequence"/>
</dbReference>
<reference evidence="7 8" key="1">
    <citation type="submission" date="2019-11" db="EMBL/GenBank/DDBJ databases">
        <title>Genome analysis of Rhizobacterium cereale a novel genus and species isolated from maize roots in North Spain.</title>
        <authorList>
            <person name="Menendez E."/>
            <person name="Flores-Felix J.D."/>
            <person name="Ramirez-Bahena M.-H."/>
            <person name="Igual J.M."/>
            <person name="Garcia-Fraile P."/>
            <person name="Peix A."/>
            <person name="Velazquez E."/>
        </authorList>
    </citation>
    <scope>NUCLEOTIDE SEQUENCE [LARGE SCALE GENOMIC DNA]</scope>
    <source>
        <strain evidence="7 8">RZME27</strain>
    </source>
</reference>
<dbReference type="GO" id="GO:0016020">
    <property type="term" value="C:membrane"/>
    <property type="evidence" value="ECO:0007669"/>
    <property type="project" value="UniProtKB-SubCell"/>
</dbReference>
<evidence type="ECO:0000256" key="1">
    <source>
        <dbReference type="ARBA" id="ARBA00004141"/>
    </source>
</evidence>
<proteinExistence type="predicted"/>
<protein>
    <submittedName>
        <fullName evidence="7">O-antigen ligase family protein</fullName>
    </submittedName>
</protein>
<sequence length="449" mass="49049">MPTDSEIATGRPAAPRASLAARLLFIGVFLLYWVTLTPFTDLSVDPSTSKPPGWTQGIMVLLTLMLVAFAATNAQARKLVLQPRLVFGTLFFWLLLTAILSVDPAGALKRSIIAIMVTLSAGILLLLPASEEEFARLLGKSVLIVLGLCYFGVIFVPYLSIHQPNDFLEPEHAGLWRGLYVQKNEAGGVMAMFCFFGLYLARSWSRVIGLAIFAGSALFLLKTGAKTSTALMPVILVLAFVFERFRWARVPIVFGGVGLINFSTVGVVALPAVREFVTSLGIDATFTARADIWNLALAAIAENPVFGYGFDSFWGTNTLVNSDLGAFTWAVKAVDAHNAYVDAMVNMGLPGLFILIACLLYVPLRSFNIQSDRNNSNNISRLFLRIWLYGIFLACLESVFLARSGPFWFTLSAAMFGLAYQARCSIVRDTESGTVHDRAFAPRRPIAMG</sequence>
<feature type="transmembrane region" description="Helical" evidence="5">
    <location>
        <begin position="252"/>
        <end position="273"/>
    </location>
</feature>
<feature type="transmembrane region" description="Helical" evidence="5">
    <location>
        <begin position="407"/>
        <end position="426"/>
    </location>
</feature>
<dbReference type="PANTHER" id="PTHR37422">
    <property type="entry name" value="TEICHURONIC ACID BIOSYNTHESIS PROTEIN TUAE"/>
    <property type="match status" value="1"/>
</dbReference>
<feature type="transmembrane region" description="Helical" evidence="5">
    <location>
        <begin position="141"/>
        <end position="161"/>
    </location>
</feature>
<feature type="transmembrane region" description="Helical" evidence="5">
    <location>
        <begin position="54"/>
        <end position="73"/>
    </location>
</feature>
<organism evidence="7 8">
    <name type="scientific">Endobacterium cereale</name>
    <dbReference type="NCBI Taxonomy" id="2663029"/>
    <lineage>
        <taxon>Bacteria</taxon>
        <taxon>Pseudomonadati</taxon>
        <taxon>Pseudomonadota</taxon>
        <taxon>Alphaproteobacteria</taxon>
        <taxon>Hyphomicrobiales</taxon>
        <taxon>Rhizobiaceae</taxon>
        <taxon>Endobacterium</taxon>
    </lineage>
</organism>
<accession>A0A6A8AF20</accession>
<feature type="transmembrane region" description="Helical" evidence="5">
    <location>
        <begin position="108"/>
        <end position="129"/>
    </location>
</feature>
<dbReference type="AlphaFoldDB" id="A0A6A8AF20"/>
<evidence type="ECO:0000256" key="3">
    <source>
        <dbReference type="ARBA" id="ARBA00022989"/>
    </source>
</evidence>
<keyword evidence="2 5" id="KW-0812">Transmembrane</keyword>
<evidence type="ECO:0000256" key="5">
    <source>
        <dbReference type="SAM" id="Phobius"/>
    </source>
</evidence>
<evidence type="ECO:0000259" key="6">
    <source>
        <dbReference type="Pfam" id="PF04932"/>
    </source>
</evidence>
<feature type="domain" description="O-antigen ligase-related" evidence="6">
    <location>
        <begin position="212"/>
        <end position="356"/>
    </location>
</feature>
<name>A0A6A8AF20_9HYPH</name>
<keyword evidence="8" id="KW-1185">Reference proteome</keyword>
<keyword evidence="7" id="KW-0436">Ligase</keyword>
<feature type="transmembrane region" description="Helical" evidence="5">
    <location>
        <begin position="17"/>
        <end position="34"/>
    </location>
</feature>
<evidence type="ECO:0000313" key="8">
    <source>
        <dbReference type="Proteomes" id="UP000435138"/>
    </source>
</evidence>
<dbReference type="InterPro" id="IPR007016">
    <property type="entry name" value="O-antigen_ligase-rel_domated"/>
</dbReference>
<evidence type="ECO:0000313" key="7">
    <source>
        <dbReference type="EMBL" id="MQY48508.1"/>
    </source>
</evidence>
<keyword evidence="3 5" id="KW-1133">Transmembrane helix</keyword>
<comment type="subcellular location">
    <subcellularLocation>
        <location evidence="1">Membrane</location>
        <topology evidence="1">Multi-pass membrane protein</topology>
    </subcellularLocation>
</comment>
<dbReference type="GO" id="GO:0016874">
    <property type="term" value="F:ligase activity"/>
    <property type="evidence" value="ECO:0007669"/>
    <property type="project" value="UniProtKB-KW"/>
</dbReference>